<dbReference type="Proteomes" id="UP001341297">
    <property type="component" value="Unassembled WGS sequence"/>
</dbReference>
<comment type="caution">
    <text evidence="1">The sequence shown here is derived from an EMBL/GenBank/DDBJ whole genome shotgun (WGS) entry which is preliminary data.</text>
</comment>
<accession>A0A0T6BIP5</accession>
<sequence>MTTAIVTFNIKGTEIKTKGRVPKVSRLKDDAKKAMTVLNAINDLKRELGIDVFKLLNGECYDDIRDSVQIKF</sequence>
<reference evidence="1" key="2">
    <citation type="submission" date="2015-10" db="EMBL/GenBank/DDBJ databases">
        <authorList>
            <person name="Gilbert D.G."/>
        </authorList>
    </citation>
    <scope>NUCLEOTIDE SEQUENCE</scope>
    <source>
        <strain evidence="1">GO-13</strain>
    </source>
</reference>
<protein>
    <submittedName>
        <fullName evidence="1">Uncharacterized protein</fullName>
    </submittedName>
</protein>
<evidence type="ECO:0000313" key="3">
    <source>
        <dbReference type="Proteomes" id="UP000036168"/>
    </source>
</evidence>
<gene>
    <name evidence="1" type="ORF">AB447_209220</name>
    <name evidence="2" type="ORF">P8828_20760</name>
</gene>
<evidence type="ECO:0000313" key="2">
    <source>
        <dbReference type="EMBL" id="MEC0487188.1"/>
    </source>
</evidence>
<reference evidence="1 3" key="1">
    <citation type="journal article" date="2015" name="Int. J. Syst. Evol. Microbiol.">
        <title>Bacillus glycinifermentans sp. nov., isolated from fermented soybean paste.</title>
        <authorList>
            <person name="Kim S.J."/>
            <person name="Dunlap C.A."/>
            <person name="Kwon S.W."/>
            <person name="Rooney A.P."/>
        </authorList>
    </citation>
    <scope>NUCLEOTIDE SEQUENCE [LARGE SCALE GENOMIC DNA]</scope>
    <source>
        <strain evidence="1 3">GO-13</strain>
    </source>
</reference>
<dbReference type="Proteomes" id="UP000036168">
    <property type="component" value="Unassembled WGS sequence"/>
</dbReference>
<name>A0A0T6BIP5_9BACI</name>
<dbReference type="EMBL" id="JARRTL010000027">
    <property type="protein sequence ID" value="MEC0487188.1"/>
    <property type="molecule type" value="Genomic_DNA"/>
</dbReference>
<dbReference type="RefSeq" id="WP_048355922.1">
    <property type="nucleotide sequence ID" value="NZ_JARRTL010000027.1"/>
</dbReference>
<evidence type="ECO:0000313" key="4">
    <source>
        <dbReference type="Proteomes" id="UP001341297"/>
    </source>
</evidence>
<proteinExistence type="predicted"/>
<dbReference type="EMBL" id="LECW02000082">
    <property type="protein sequence ID" value="KRT87136.1"/>
    <property type="molecule type" value="Genomic_DNA"/>
</dbReference>
<evidence type="ECO:0000313" key="1">
    <source>
        <dbReference type="EMBL" id="KRT87136.1"/>
    </source>
</evidence>
<organism evidence="1 3">
    <name type="scientific">Bacillus glycinifermentans</name>
    <dbReference type="NCBI Taxonomy" id="1664069"/>
    <lineage>
        <taxon>Bacteria</taxon>
        <taxon>Bacillati</taxon>
        <taxon>Bacillota</taxon>
        <taxon>Bacilli</taxon>
        <taxon>Bacillales</taxon>
        <taxon>Bacillaceae</taxon>
        <taxon>Bacillus</taxon>
    </lineage>
</organism>
<reference evidence="2 4" key="3">
    <citation type="submission" date="2023-03" db="EMBL/GenBank/DDBJ databases">
        <title>Agriculturally important microbes genome sequencing.</title>
        <authorList>
            <person name="Dunlap C."/>
        </authorList>
    </citation>
    <scope>NUCLEOTIDE SEQUENCE [LARGE SCALE GENOMIC DNA]</scope>
    <source>
        <strain evidence="2 4">CBP-3203</strain>
    </source>
</reference>
<keyword evidence="4" id="KW-1185">Reference proteome</keyword>
<dbReference type="AlphaFoldDB" id="A0A0T6BIP5"/>